<organism evidence="1 2">
    <name type="scientific">Saccharothrix lopnurensis</name>
    <dbReference type="NCBI Taxonomy" id="1670621"/>
    <lineage>
        <taxon>Bacteria</taxon>
        <taxon>Bacillati</taxon>
        <taxon>Actinomycetota</taxon>
        <taxon>Actinomycetes</taxon>
        <taxon>Pseudonocardiales</taxon>
        <taxon>Pseudonocardiaceae</taxon>
        <taxon>Saccharothrix</taxon>
    </lineage>
</organism>
<comment type="caution">
    <text evidence="1">The sequence shown here is derived from an EMBL/GenBank/DDBJ whole genome shotgun (WGS) entry which is preliminary data.</text>
</comment>
<name>A0ABW1P6X8_9PSEU</name>
<protein>
    <submittedName>
        <fullName evidence="1">HEXXH motif domain-containing protein</fullName>
    </submittedName>
</protein>
<keyword evidence="2" id="KW-1185">Reference proteome</keyword>
<accession>A0ABW1P6X8</accession>
<sequence>MLTYHRITPPQLDRLAVGDSGTGIGLLVDAERSRRLLALQVLLDRSRHDAALTAPLPPVDEAWRLLVEAHRTAPERVTPLLGHPHVGVWTGHLLGRLRGRVDHPSPLWFHLGQFHTLAVAAAVAAGLGFRMPIPFWNGVAVLPGLGSAHLPTTGWTHADVVSDADGVRVEDREGRAVVRIGAEDDAGWRPFRVFRAPGGPDDLSISIDDASPYRGLRVPMPVDLLSDSDGDRWVELLAGAWPLLATDHADRAREIVEGLSVITPRPLVHRFRPHSASVGEGFGAAIAAEPHDPAELAAVLIHEFQHSKLNAIQHLVELWGDDPTPDSYAPWRDDPRPTGGLTHGVFAFTALAEFWAVHRERVSGREGDLAEFEFAVLRMQATRGLRGLKHRRPLTDLGRRFVAGVERRLLALRPLEVRADLLRAARLAVVDHRVGWRACHLVPDPRAVREAATAWRRGEPAPTSIARSVVTPDPRPPKLNVKGVLTRLLLADPGEFAAVGGALDERQVFPDSAAGDFALVAGEHREAAELYAAELAHGSDRPGAWSGLGLALWLRGPGPAATALLRRPEFVRAVHRLVVDTTGVPPRAGDLARWLGSAP</sequence>
<dbReference type="RefSeq" id="WP_380637189.1">
    <property type="nucleotide sequence ID" value="NZ_JBHSQO010000015.1"/>
</dbReference>
<reference evidence="2" key="1">
    <citation type="journal article" date="2019" name="Int. J. Syst. Evol. Microbiol.">
        <title>The Global Catalogue of Microorganisms (GCM) 10K type strain sequencing project: providing services to taxonomists for standard genome sequencing and annotation.</title>
        <authorList>
            <consortium name="The Broad Institute Genomics Platform"/>
            <consortium name="The Broad Institute Genome Sequencing Center for Infectious Disease"/>
            <person name="Wu L."/>
            <person name="Ma J."/>
        </authorList>
    </citation>
    <scope>NUCLEOTIDE SEQUENCE [LARGE SCALE GENOMIC DNA]</scope>
    <source>
        <strain evidence="2">CGMCC 4.7246</strain>
    </source>
</reference>
<dbReference type="InterPro" id="IPR026337">
    <property type="entry name" value="AKG_HExxH"/>
</dbReference>
<evidence type="ECO:0000313" key="1">
    <source>
        <dbReference type="EMBL" id="MFC6090986.1"/>
    </source>
</evidence>
<gene>
    <name evidence="1" type="ORF">ACFP3R_17035</name>
</gene>
<evidence type="ECO:0000313" key="2">
    <source>
        <dbReference type="Proteomes" id="UP001596220"/>
    </source>
</evidence>
<proteinExistence type="predicted"/>
<dbReference type="EMBL" id="JBHSQO010000015">
    <property type="protein sequence ID" value="MFC6090986.1"/>
    <property type="molecule type" value="Genomic_DNA"/>
</dbReference>
<dbReference type="Proteomes" id="UP001596220">
    <property type="component" value="Unassembled WGS sequence"/>
</dbReference>
<dbReference type="NCBIfam" id="TIGR04267">
    <property type="entry name" value="mod_HExxH"/>
    <property type="match status" value="1"/>
</dbReference>